<sequence>MSEGFIAILVALVGACSGAIGVLMKWVCDRLDHKPTAYQQTLTRRLDHLDEENRKRDAHGLIVDDALKALLFDKIARLHAQTVENGKPVPTPVKTRVDAAYDAYAALGGNGVGKHYRDEMIEAHAKEDPE</sequence>
<reference evidence="1 2" key="1">
    <citation type="submission" date="2017-07" db="EMBL/GenBank/DDBJ databases">
        <title>Bifidobacterium novel species.</title>
        <authorList>
            <person name="Lugli G.A."/>
            <person name="Milani C."/>
            <person name="Duranti S."/>
            <person name="Mangifesta M."/>
        </authorList>
    </citation>
    <scope>NUCLEOTIDE SEQUENCE [LARGE SCALE GENOMIC DNA]</scope>
    <source>
        <strain evidence="1 2">77</strain>
    </source>
</reference>
<accession>A0A2N5IZZ3</accession>
<dbReference type="Proteomes" id="UP000235034">
    <property type="component" value="Unassembled WGS sequence"/>
</dbReference>
<dbReference type="OrthoDB" id="3182403at2"/>
<comment type="caution">
    <text evidence="1">The sequence shown here is derived from an EMBL/GenBank/DDBJ whole genome shotgun (WGS) entry which is preliminary data.</text>
</comment>
<evidence type="ECO:0000313" key="1">
    <source>
        <dbReference type="EMBL" id="PLS27523.1"/>
    </source>
</evidence>
<dbReference type="RefSeq" id="WP_101622645.1">
    <property type="nucleotide sequence ID" value="NZ_NMWT01000023.1"/>
</dbReference>
<protein>
    <recommendedName>
        <fullName evidence="3">Phage minor structural protein</fullName>
    </recommendedName>
</protein>
<dbReference type="EMBL" id="NMWT01000023">
    <property type="protein sequence ID" value="PLS27523.1"/>
    <property type="molecule type" value="Genomic_DNA"/>
</dbReference>
<keyword evidence="2" id="KW-1185">Reference proteome</keyword>
<evidence type="ECO:0008006" key="3">
    <source>
        <dbReference type="Google" id="ProtNLM"/>
    </source>
</evidence>
<gene>
    <name evidence="1" type="ORF">Uis4E_1555</name>
</gene>
<evidence type="ECO:0000313" key="2">
    <source>
        <dbReference type="Proteomes" id="UP000235034"/>
    </source>
</evidence>
<proteinExistence type="predicted"/>
<name>A0A2N5IZZ3_9BIFI</name>
<organism evidence="1 2">
    <name type="scientific">Bifidobacterium parmae</name>
    <dbReference type="NCBI Taxonomy" id="361854"/>
    <lineage>
        <taxon>Bacteria</taxon>
        <taxon>Bacillati</taxon>
        <taxon>Actinomycetota</taxon>
        <taxon>Actinomycetes</taxon>
        <taxon>Bifidobacteriales</taxon>
        <taxon>Bifidobacteriaceae</taxon>
        <taxon>Bifidobacterium</taxon>
    </lineage>
</organism>
<dbReference type="AlphaFoldDB" id="A0A2N5IZZ3"/>